<organism evidence="2">
    <name type="scientific">Ixodes ricinus</name>
    <name type="common">Common tick</name>
    <name type="synonym">Acarus ricinus</name>
    <dbReference type="NCBI Taxonomy" id="34613"/>
    <lineage>
        <taxon>Eukaryota</taxon>
        <taxon>Metazoa</taxon>
        <taxon>Ecdysozoa</taxon>
        <taxon>Arthropoda</taxon>
        <taxon>Chelicerata</taxon>
        <taxon>Arachnida</taxon>
        <taxon>Acari</taxon>
        <taxon>Parasitiformes</taxon>
        <taxon>Ixodida</taxon>
        <taxon>Ixodoidea</taxon>
        <taxon>Ixodidae</taxon>
        <taxon>Ixodinae</taxon>
        <taxon>Ixodes</taxon>
    </lineage>
</organism>
<reference evidence="2" key="1">
    <citation type="submission" date="2019-12" db="EMBL/GenBank/DDBJ databases">
        <title>An insight into the sialome of adult female Ixodes ricinus ticks feeding for 6 days.</title>
        <authorList>
            <person name="Perner J."/>
            <person name="Ribeiro J.M.C."/>
        </authorList>
    </citation>
    <scope>NUCLEOTIDE SEQUENCE</scope>
    <source>
        <strain evidence="2">Semi-engorged</strain>
        <tissue evidence="2">Salivary glands</tissue>
    </source>
</reference>
<evidence type="ECO:0000256" key="1">
    <source>
        <dbReference type="SAM" id="SignalP"/>
    </source>
</evidence>
<proteinExistence type="predicted"/>
<evidence type="ECO:0000313" key="2">
    <source>
        <dbReference type="EMBL" id="MXU95799.1"/>
    </source>
</evidence>
<accession>A0A6B0V1A5</accession>
<dbReference type="Gene3D" id="2.40.128.20">
    <property type="match status" value="1"/>
</dbReference>
<feature type="chain" id="PRO_5025658311" evidence="1">
    <location>
        <begin position="23"/>
        <end position="196"/>
    </location>
</feature>
<feature type="signal peptide" evidence="1">
    <location>
        <begin position="1"/>
        <end position="22"/>
    </location>
</feature>
<keyword evidence="1" id="KW-0732">Signal</keyword>
<dbReference type="EMBL" id="GIFC01013716">
    <property type="protein sequence ID" value="MXU95799.1"/>
    <property type="molecule type" value="Transcribed_RNA"/>
</dbReference>
<name>A0A6B0V1A5_IXORI</name>
<dbReference type="InterPro" id="IPR012674">
    <property type="entry name" value="Calycin"/>
</dbReference>
<protein>
    <submittedName>
        <fullName evidence="2">Putative salivary lipocalin</fullName>
    </submittedName>
</protein>
<dbReference type="AlphaFoldDB" id="A0A6B0V1A5"/>
<sequence>MVRTTKAAVFCILCYLIERYNAYESPLKVFAKPKDIKQLFKEVGKTYNVSAGTGKQGPYLHPRYDFHCGEVTVKTITPTNIIQRRFLYYAKQSWHWLSENYTVNIRNSSGSKPRNYADLTTMHGMKTLVASMHLLWVDNTCALLFNNKTSDCESWDFTKPQRGGAAPTLCTWLSRVCQKPGFRYFDIQQCYEYYPR</sequence>